<sequence length="125" mass="13763">MSKPNVNTSAKVGVRITLPPEFPTVQSPKFVKCIRFLLQQSSSCWNEFGIAQVQFFTQETAAPVELPALNCSKEVVDGIQVQAGDESQCAEIIESLGNVINLCRLQYQLGNTDTPDEETTTEIQL</sequence>
<protein>
    <submittedName>
        <fullName evidence="1">Uncharacterized protein</fullName>
    </submittedName>
</protein>
<dbReference type="Proteomes" id="UP000281553">
    <property type="component" value="Unassembled WGS sequence"/>
</dbReference>
<evidence type="ECO:0000313" key="1">
    <source>
        <dbReference type="EMBL" id="VDK83880.1"/>
    </source>
</evidence>
<organism evidence="1 2">
    <name type="scientific">Dibothriocephalus latus</name>
    <name type="common">Fish tapeworm</name>
    <name type="synonym">Diphyllobothrium latum</name>
    <dbReference type="NCBI Taxonomy" id="60516"/>
    <lineage>
        <taxon>Eukaryota</taxon>
        <taxon>Metazoa</taxon>
        <taxon>Spiralia</taxon>
        <taxon>Lophotrochozoa</taxon>
        <taxon>Platyhelminthes</taxon>
        <taxon>Cestoda</taxon>
        <taxon>Eucestoda</taxon>
        <taxon>Diphyllobothriidea</taxon>
        <taxon>Diphyllobothriidae</taxon>
        <taxon>Dibothriocephalus</taxon>
    </lineage>
</organism>
<keyword evidence="2" id="KW-1185">Reference proteome</keyword>
<evidence type="ECO:0000313" key="2">
    <source>
        <dbReference type="Proteomes" id="UP000281553"/>
    </source>
</evidence>
<dbReference type="OrthoDB" id="73161at2759"/>
<dbReference type="EMBL" id="UYRU01043797">
    <property type="protein sequence ID" value="VDK83880.1"/>
    <property type="molecule type" value="Genomic_DNA"/>
</dbReference>
<name>A0A3P6TY42_DIBLA</name>
<gene>
    <name evidence="1" type="ORF">DILT_LOCUS3519</name>
</gene>
<proteinExistence type="predicted"/>
<reference evidence="1 2" key="1">
    <citation type="submission" date="2018-11" db="EMBL/GenBank/DDBJ databases">
        <authorList>
            <consortium name="Pathogen Informatics"/>
        </authorList>
    </citation>
    <scope>NUCLEOTIDE SEQUENCE [LARGE SCALE GENOMIC DNA]</scope>
</reference>
<accession>A0A3P6TY42</accession>
<dbReference type="AlphaFoldDB" id="A0A3P6TY42"/>